<evidence type="ECO:0000313" key="3">
    <source>
        <dbReference type="Proteomes" id="UP001058003"/>
    </source>
</evidence>
<dbReference type="CDD" id="cd06260">
    <property type="entry name" value="DUF820-like"/>
    <property type="match status" value="1"/>
</dbReference>
<dbReference type="InterPro" id="IPR011335">
    <property type="entry name" value="Restrct_endonuc-II-like"/>
</dbReference>
<dbReference type="PANTHER" id="PTHR35400">
    <property type="entry name" value="SLR1083 PROTEIN"/>
    <property type="match status" value="1"/>
</dbReference>
<accession>A0A9Q9MLM1</accession>
<dbReference type="Gene3D" id="3.90.1570.10">
    <property type="entry name" value="tt1808, chain A"/>
    <property type="match status" value="1"/>
</dbReference>
<dbReference type="OrthoDB" id="9799703at2"/>
<reference evidence="2" key="1">
    <citation type="submission" date="2021-04" db="EMBL/GenBank/DDBJ databases">
        <title>Dactylosporangium aurantiacum NRRL B-8018 full assembly.</title>
        <authorList>
            <person name="Hartkoorn R.C."/>
            <person name="Beaudoing E."/>
            <person name="Hot D."/>
        </authorList>
    </citation>
    <scope>NUCLEOTIDE SEQUENCE</scope>
    <source>
        <strain evidence="2">NRRL B-8018</strain>
    </source>
</reference>
<dbReference type="Pfam" id="PF05685">
    <property type="entry name" value="Uma2"/>
    <property type="match status" value="1"/>
</dbReference>
<name>A0A9Q9MLM1_9ACTN</name>
<dbReference type="SUPFAM" id="SSF52980">
    <property type="entry name" value="Restriction endonuclease-like"/>
    <property type="match status" value="1"/>
</dbReference>
<organism evidence="2 3">
    <name type="scientific">Dactylosporangium aurantiacum</name>
    <dbReference type="NCBI Taxonomy" id="35754"/>
    <lineage>
        <taxon>Bacteria</taxon>
        <taxon>Bacillati</taxon>
        <taxon>Actinomycetota</taxon>
        <taxon>Actinomycetes</taxon>
        <taxon>Micromonosporales</taxon>
        <taxon>Micromonosporaceae</taxon>
        <taxon>Dactylosporangium</taxon>
    </lineage>
</organism>
<dbReference type="KEGG" id="daur:Daura_46620"/>
<sequence>MSVAVLEHEGPWSEDEYLALGETVDRIELLDGSLLVSPAPSKRHQRLSSLLFVELDRAAFDAGLLALEAVNVRLQSGRIMIPDLVVADTDEDGVVIDAPDVVLIGEVVSPGNAGTDRLVKMELYAKAGINLYLLVEQDPPGSVTLRLFRLDGAHYAEHAVAKAGEVLAVDEPFTFEIDTADLLRRVPRRLN</sequence>
<keyword evidence="2" id="KW-0540">Nuclease</keyword>
<dbReference type="GO" id="GO:0004519">
    <property type="term" value="F:endonuclease activity"/>
    <property type="evidence" value="ECO:0007669"/>
    <property type="project" value="UniProtKB-KW"/>
</dbReference>
<feature type="domain" description="Putative restriction endonuclease" evidence="1">
    <location>
        <begin position="15"/>
        <end position="178"/>
    </location>
</feature>
<keyword evidence="2" id="KW-0378">Hydrolase</keyword>
<evidence type="ECO:0000259" key="1">
    <source>
        <dbReference type="Pfam" id="PF05685"/>
    </source>
</evidence>
<dbReference type="PANTHER" id="PTHR35400:SF3">
    <property type="entry name" value="SLL1072 PROTEIN"/>
    <property type="match status" value="1"/>
</dbReference>
<keyword evidence="2" id="KW-0255">Endonuclease</keyword>
<dbReference type="AlphaFoldDB" id="A0A9Q9MLM1"/>
<dbReference type="EMBL" id="CP073767">
    <property type="protein sequence ID" value="UWZ53892.1"/>
    <property type="molecule type" value="Genomic_DNA"/>
</dbReference>
<dbReference type="RefSeq" id="WP_033367417.1">
    <property type="nucleotide sequence ID" value="NZ_CP073767.1"/>
</dbReference>
<gene>
    <name evidence="2" type="ORF">Daura_46620</name>
</gene>
<protein>
    <submittedName>
        <fullName evidence="2">Uma2 family endonuclease</fullName>
    </submittedName>
</protein>
<dbReference type="InterPro" id="IPR012296">
    <property type="entry name" value="Nuclease_put_TT1808"/>
</dbReference>
<proteinExistence type="predicted"/>
<keyword evidence="3" id="KW-1185">Reference proteome</keyword>
<dbReference type="InterPro" id="IPR008538">
    <property type="entry name" value="Uma2"/>
</dbReference>
<evidence type="ECO:0000313" key="2">
    <source>
        <dbReference type="EMBL" id="UWZ53892.1"/>
    </source>
</evidence>
<dbReference type="Proteomes" id="UP001058003">
    <property type="component" value="Chromosome"/>
</dbReference>